<dbReference type="Pfam" id="PF00069">
    <property type="entry name" value="Pkinase"/>
    <property type="match status" value="1"/>
</dbReference>
<dbReference type="PROSITE" id="PS50005">
    <property type="entry name" value="TPR"/>
    <property type="match status" value="1"/>
</dbReference>
<comment type="catalytic activity">
    <reaction evidence="7">
        <text>L-threonyl-[protein] + ATP = O-phospho-L-threonyl-[protein] + ADP + H(+)</text>
        <dbReference type="Rhea" id="RHEA:46608"/>
        <dbReference type="Rhea" id="RHEA-COMP:11060"/>
        <dbReference type="Rhea" id="RHEA-COMP:11605"/>
        <dbReference type="ChEBI" id="CHEBI:15378"/>
        <dbReference type="ChEBI" id="CHEBI:30013"/>
        <dbReference type="ChEBI" id="CHEBI:30616"/>
        <dbReference type="ChEBI" id="CHEBI:61977"/>
        <dbReference type="ChEBI" id="CHEBI:456216"/>
        <dbReference type="EC" id="2.7.11.1"/>
    </reaction>
</comment>
<keyword evidence="12" id="KW-1185">Reference proteome</keyword>
<protein>
    <recommendedName>
        <fullName evidence="1">non-specific serine/threonine protein kinase</fullName>
        <ecNumber evidence="1">2.7.11.1</ecNumber>
    </recommendedName>
</protein>
<dbReference type="SUPFAM" id="SSF56112">
    <property type="entry name" value="Protein kinase-like (PK-like)"/>
    <property type="match status" value="1"/>
</dbReference>
<reference evidence="11 12" key="1">
    <citation type="journal article" date="2020" name="Harmful Algae">
        <title>Molecular and morphological characterization of a novel dihydroanatoxin-a producing Microcoleus species (cyanobacteria) from the Russian River, California, USA.</title>
        <authorList>
            <person name="Conklin K.Y."/>
            <person name="Stancheva R."/>
            <person name="Otten T.G."/>
            <person name="Fadness R."/>
            <person name="Boyer G.L."/>
            <person name="Read B."/>
            <person name="Zhang X."/>
            <person name="Sheath R.G."/>
        </authorList>
    </citation>
    <scope>NUCLEOTIDE SEQUENCE [LARGE SCALE GENOMIC DNA]</scope>
    <source>
        <strain evidence="11 12">PTRS2</strain>
    </source>
</reference>
<dbReference type="Proteomes" id="UP001384579">
    <property type="component" value="Unassembled WGS sequence"/>
</dbReference>
<comment type="catalytic activity">
    <reaction evidence="8">
        <text>L-seryl-[protein] + ATP = O-phospho-L-seryl-[protein] + ADP + H(+)</text>
        <dbReference type="Rhea" id="RHEA:17989"/>
        <dbReference type="Rhea" id="RHEA-COMP:9863"/>
        <dbReference type="Rhea" id="RHEA-COMP:11604"/>
        <dbReference type="ChEBI" id="CHEBI:15378"/>
        <dbReference type="ChEBI" id="CHEBI:29999"/>
        <dbReference type="ChEBI" id="CHEBI:30616"/>
        <dbReference type="ChEBI" id="CHEBI:83421"/>
        <dbReference type="ChEBI" id="CHEBI:456216"/>
        <dbReference type="EC" id="2.7.11.1"/>
    </reaction>
</comment>
<dbReference type="SMART" id="SM00028">
    <property type="entry name" value="TPR"/>
    <property type="match status" value="4"/>
</dbReference>
<dbReference type="SMART" id="SM00220">
    <property type="entry name" value="S_TKc"/>
    <property type="match status" value="1"/>
</dbReference>
<organism evidence="11 12">
    <name type="scientific">Microcoleus anatoxicus PTRS2</name>
    <dbReference type="NCBI Taxonomy" id="2705321"/>
    <lineage>
        <taxon>Bacteria</taxon>
        <taxon>Bacillati</taxon>
        <taxon>Cyanobacteriota</taxon>
        <taxon>Cyanophyceae</taxon>
        <taxon>Oscillatoriophycideae</taxon>
        <taxon>Oscillatoriales</taxon>
        <taxon>Microcoleaceae</taxon>
        <taxon>Microcoleus</taxon>
        <taxon>Microcoleus anatoxicus</taxon>
    </lineage>
</organism>
<comment type="caution">
    <text evidence="11">The sequence shown here is derived from an EMBL/GenBank/DDBJ whole genome shotgun (WGS) entry which is preliminary data.</text>
</comment>
<evidence type="ECO:0000256" key="7">
    <source>
        <dbReference type="ARBA" id="ARBA00047899"/>
    </source>
</evidence>
<dbReference type="Gene3D" id="1.10.510.10">
    <property type="entry name" value="Transferase(Phosphotransferase) domain 1"/>
    <property type="match status" value="1"/>
</dbReference>
<accession>A0ABU8YTB0</accession>
<sequence>MTADNLLVITRDLQRSCFAYAKSGCSLSKSWFSCFKQIDDEAKMNCFDEPMLGEESVNYCINPRCKHRQNPDGLDNCLACNTSLLINNRYRAVKKLQHRSDSTEIFELQDLEDGEYGCYIPKILKVLTHNSDPKVIRLFQEEEMILRYLKSLAVPQVFPGAYFTFETSNGNNLHCLAMEHIEGKNLEQWLKENGTISEERGIDWLRQSAKILESVHRKGFFHRDIKPSNIMCRPDGSLVLIDFGTARKITSDTYIDKYENRETTLILSLGYTAPEQENGAAIPKSDLFALGRTFVHLLTGDRPNDLATTATGKLMWRDLAPQISVKFADLIDEMMAVESHRRPQNPSTVLQRLAEIECSHLTVGNFFSQAGSKLNFFKRYIRSTRINYRLASLGLGVSLFFAMGFKFLAPQWAVYLNNCAHDNYTADRLGDAQFYLNLALFLEPNLGEAHYTQGLIFEINRDFDSARNSYKKSLKDLPEKSLNNLARLDILEKQYSAAIPRLQTGLQLVKEVDLKSVLHKNMGWALLELGDYEQAEIQLNAAIALLGDRAAAYCLLGRVREAKQDNSGALRAWRNCLRYAPKEKYQPEVENWLIETKKRLEVQGNDGVTITQKP</sequence>
<proteinExistence type="predicted"/>
<dbReference type="PROSITE" id="PS00108">
    <property type="entry name" value="PROTEIN_KINASE_ST"/>
    <property type="match status" value="1"/>
</dbReference>
<keyword evidence="3 11" id="KW-0808">Transferase</keyword>
<keyword evidence="6" id="KW-0067">ATP-binding</keyword>
<dbReference type="InterPro" id="IPR000719">
    <property type="entry name" value="Prot_kinase_dom"/>
</dbReference>
<keyword evidence="2" id="KW-0723">Serine/threonine-protein kinase</keyword>
<evidence type="ECO:0000256" key="5">
    <source>
        <dbReference type="ARBA" id="ARBA00022777"/>
    </source>
</evidence>
<dbReference type="NCBIfam" id="NF045510">
    <property type="entry name" value="4Cys_prefix_kin"/>
    <property type="match status" value="1"/>
</dbReference>
<name>A0ABU8YTB0_9CYAN</name>
<dbReference type="PROSITE" id="PS50011">
    <property type="entry name" value="PROTEIN_KINASE_DOM"/>
    <property type="match status" value="1"/>
</dbReference>
<feature type="repeat" description="TPR" evidence="9">
    <location>
        <begin position="447"/>
        <end position="480"/>
    </location>
</feature>
<dbReference type="SUPFAM" id="SSF48452">
    <property type="entry name" value="TPR-like"/>
    <property type="match status" value="1"/>
</dbReference>
<evidence type="ECO:0000313" key="11">
    <source>
        <dbReference type="EMBL" id="MEK0187608.1"/>
    </source>
</evidence>
<dbReference type="CDD" id="cd14014">
    <property type="entry name" value="STKc_PknB_like"/>
    <property type="match status" value="1"/>
</dbReference>
<keyword evidence="4" id="KW-0547">Nucleotide-binding</keyword>
<dbReference type="InterPro" id="IPR019734">
    <property type="entry name" value="TPR_rpt"/>
</dbReference>
<dbReference type="PANTHER" id="PTHR24363:SF0">
    <property type="entry name" value="SERINE_THREONINE KINASE LIKE DOMAIN CONTAINING 1"/>
    <property type="match status" value="1"/>
</dbReference>
<dbReference type="EMBL" id="JBBLXS010000392">
    <property type="protein sequence ID" value="MEK0187608.1"/>
    <property type="molecule type" value="Genomic_DNA"/>
</dbReference>
<evidence type="ECO:0000313" key="12">
    <source>
        <dbReference type="Proteomes" id="UP001384579"/>
    </source>
</evidence>
<gene>
    <name evidence="11" type="ORF">WMG39_22520</name>
</gene>
<evidence type="ECO:0000259" key="10">
    <source>
        <dbReference type="PROSITE" id="PS50011"/>
    </source>
</evidence>
<feature type="domain" description="Protein kinase" evidence="10">
    <location>
        <begin position="79"/>
        <end position="363"/>
    </location>
</feature>
<dbReference type="InterPro" id="IPR011990">
    <property type="entry name" value="TPR-like_helical_dom_sf"/>
</dbReference>
<evidence type="ECO:0000256" key="3">
    <source>
        <dbReference type="ARBA" id="ARBA00022679"/>
    </source>
</evidence>
<keyword evidence="5 11" id="KW-0418">Kinase</keyword>
<dbReference type="InterPro" id="IPR008271">
    <property type="entry name" value="Ser/Thr_kinase_AS"/>
</dbReference>
<keyword evidence="9" id="KW-0802">TPR repeat</keyword>
<dbReference type="RefSeq" id="WP_340518520.1">
    <property type="nucleotide sequence ID" value="NZ_JBBLXS010000392.1"/>
</dbReference>
<evidence type="ECO:0000256" key="1">
    <source>
        <dbReference type="ARBA" id="ARBA00012513"/>
    </source>
</evidence>
<evidence type="ECO:0000256" key="9">
    <source>
        <dbReference type="PROSITE-ProRule" id="PRU00339"/>
    </source>
</evidence>
<evidence type="ECO:0000256" key="8">
    <source>
        <dbReference type="ARBA" id="ARBA00048679"/>
    </source>
</evidence>
<evidence type="ECO:0000256" key="6">
    <source>
        <dbReference type="ARBA" id="ARBA00022840"/>
    </source>
</evidence>
<dbReference type="PANTHER" id="PTHR24363">
    <property type="entry name" value="SERINE/THREONINE PROTEIN KINASE"/>
    <property type="match status" value="1"/>
</dbReference>
<dbReference type="Gene3D" id="1.25.40.10">
    <property type="entry name" value="Tetratricopeptide repeat domain"/>
    <property type="match status" value="2"/>
</dbReference>
<evidence type="ECO:0000256" key="4">
    <source>
        <dbReference type="ARBA" id="ARBA00022741"/>
    </source>
</evidence>
<dbReference type="InterPro" id="IPR011009">
    <property type="entry name" value="Kinase-like_dom_sf"/>
</dbReference>
<dbReference type="GO" id="GO:0004674">
    <property type="term" value="F:protein serine/threonine kinase activity"/>
    <property type="evidence" value="ECO:0007669"/>
    <property type="project" value="UniProtKB-EC"/>
</dbReference>
<evidence type="ECO:0000256" key="2">
    <source>
        <dbReference type="ARBA" id="ARBA00022527"/>
    </source>
</evidence>
<dbReference type="EC" id="2.7.11.1" evidence="1"/>